<evidence type="ECO:0000256" key="10">
    <source>
        <dbReference type="PROSITE-ProRule" id="PRU00076"/>
    </source>
</evidence>
<evidence type="ECO:0000256" key="2">
    <source>
        <dbReference type="ARBA" id="ARBA00005897"/>
    </source>
</evidence>
<keyword evidence="5" id="KW-0677">Repeat</keyword>
<evidence type="ECO:0000313" key="14">
    <source>
        <dbReference type="EMBL" id="PAV90769.1"/>
    </source>
</evidence>
<evidence type="ECO:0000256" key="4">
    <source>
        <dbReference type="ARBA" id="ARBA00022729"/>
    </source>
</evidence>
<keyword evidence="15" id="KW-1185">Reference proteome</keyword>
<evidence type="ECO:0000256" key="11">
    <source>
        <dbReference type="SAM" id="Phobius"/>
    </source>
</evidence>
<feature type="domain" description="EGF-like" evidence="13">
    <location>
        <begin position="147"/>
        <end position="191"/>
    </location>
</feature>
<dbReference type="InterPro" id="IPR002049">
    <property type="entry name" value="LE_dom"/>
</dbReference>
<dbReference type="PROSITE" id="PS01187">
    <property type="entry name" value="EGF_CA"/>
    <property type="match status" value="1"/>
</dbReference>
<dbReference type="InterPro" id="IPR049883">
    <property type="entry name" value="NOTCH1_EGF-like"/>
</dbReference>
<comment type="caution">
    <text evidence="10">Lacks conserved residue(s) required for the propagation of feature annotation.</text>
</comment>
<dbReference type="SMART" id="SM00181">
    <property type="entry name" value="EGF"/>
    <property type="match status" value="2"/>
</dbReference>
<proteinExistence type="inferred from homology"/>
<evidence type="ECO:0000256" key="9">
    <source>
        <dbReference type="ARBA" id="ARBA00023180"/>
    </source>
</evidence>
<feature type="signal peptide" evidence="12">
    <location>
        <begin position="1"/>
        <end position="20"/>
    </location>
</feature>
<dbReference type="Pfam" id="PF07645">
    <property type="entry name" value="EGF_CA"/>
    <property type="match status" value="1"/>
</dbReference>
<dbReference type="GO" id="GO:0005509">
    <property type="term" value="F:calcium ion binding"/>
    <property type="evidence" value="ECO:0007669"/>
    <property type="project" value="InterPro"/>
</dbReference>
<dbReference type="FunFam" id="2.10.25.10:FF:000038">
    <property type="entry name" value="Fibrillin 2"/>
    <property type="match status" value="1"/>
</dbReference>
<comment type="similarity">
    <text evidence="2">Belongs to the CRELD family.</text>
</comment>
<dbReference type="InterPro" id="IPR021852">
    <property type="entry name" value="DUF3456"/>
</dbReference>
<dbReference type="GO" id="GO:0005783">
    <property type="term" value="C:endoplasmic reticulum"/>
    <property type="evidence" value="ECO:0007669"/>
    <property type="project" value="UniProtKB-SubCell"/>
</dbReference>
<accession>A0A2A2LX53</accession>
<dbReference type="PROSITE" id="PS01186">
    <property type="entry name" value="EGF_2"/>
    <property type="match status" value="1"/>
</dbReference>
<keyword evidence="9" id="KW-0325">Glycoprotein</keyword>
<dbReference type="PANTHER" id="PTHR24039">
    <property type="entry name" value="FIBRILLIN-RELATED"/>
    <property type="match status" value="1"/>
</dbReference>
<dbReference type="PROSITE" id="PS50026">
    <property type="entry name" value="EGF_3"/>
    <property type="match status" value="2"/>
</dbReference>
<reference evidence="14 15" key="1">
    <citation type="journal article" date="2017" name="Curr. Biol.">
        <title>Genome architecture and evolution of a unichromosomal asexual nematode.</title>
        <authorList>
            <person name="Fradin H."/>
            <person name="Zegar C."/>
            <person name="Gutwein M."/>
            <person name="Lucas J."/>
            <person name="Kovtun M."/>
            <person name="Corcoran D."/>
            <person name="Baugh L.R."/>
            <person name="Kiontke K."/>
            <person name="Gunsalus K."/>
            <person name="Fitch D.H."/>
            <person name="Piano F."/>
        </authorList>
    </citation>
    <scope>NUCLEOTIDE SEQUENCE [LARGE SCALE GENOMIC DNA]</scope>
    <source>
        <strain evidence="14">PF1309</strain>
    </source>
</reference>
<dbReference type="InterPro" id="IPR000742">
    <property type="entry name" value="EGF"/>
</dbReference>
<feature type="chain" id="PRO_5013262870" description="EGF-like domain-containing protein" evidence="12">
    <location>
        <begin position="21"/>
        <end position="359"/>
    </location>
</feature>
<dbReference type="SUPFAM" id="SSF57184">
    <property type="entry name" value="Growth factor receptor domain"/>
    <property type="match status" value="1"/>
</dbReference>
<evidence type="ECO:0000256" key="1">
    <source>
        <dbReference type="ARBA" id="ARBA00004240"/>
    </source>
</evidence>
<organism evidence="14 15">
    <name type="scientific">Diploscapter pachys</name>
    <dbReference type="NCBI Taxonomy" id="2018661"/>
    <lineage>
        <taxon>Eukaryota</taxon>
        <taxon>Metazoa</taxon>
        <taxon>Ecdysozoa</taxon>
        <taxon>Nematoda</taxon>
        <taxon>Chromadorea</taxon>
        <taxon>Rhabditida</taxon>
        <taxon>Rhabditina</taxon>
        <taxon>Rhabditomorpha</taxon>
        <taxon>Rhabditoidea</taxon>
        <taxon>Rhabditidae</taxon>
        <taxon>Diploscapter</taxon>
    </lineage>
</organism>
<keyword evidence="8 10" id="KW-1015">Disulfide bond</keyword>
<evidence type="ECO:0000256" key="8">
    <source>
        <dbReference type="ARBA" id="ARBA00023157"/>
    </source>
</evidence>
<dbReference type="Proteomes" id="UP000218231">
    <property type="component" value="Unassembled WGS sequence"/>
</dbReference>
<feature type="transmembrane region" description="Helical" evidence="11">
    <location>
        <begin position="302"/>
        <end position="320"/>
    </location>
</feature>
<dbReference type="PROSITE" id="PS00010">
    <property type="entry name" value="ASX_HYDROXYL"/>
    <property type="match status" value="1"/>
</dbReference>
<feature type="transmembrane region" description="Helical" evidence="11">
    <location>
        <begin position="327"/>
        <end position="345"/>
    </location>
</feature>
<evidence type="ECO:0000256" key="5">
    <source>
        <dbReference type="ARBA" id="ARBA00022737"/>
    </source>
</evidence>
<keyword evidence="11" id="KW-0812">Transmembrane</keyword>
<keyword evidence="4 12" id="KW-0732">Signal</keyword>
<dbReference type="PANTHER" id="PTHR24039:SF28">
    <property type="entry name" value="EGF-LIKE DOMAIN-CONTAINING PROTEIN"/>
    <property type="match status" value="1"/>
</dbReference>
<name>A0A2A2LX53_9BILA</name>
<dbReference type="SMART" id="SM00179">
    <property type="entry name" value="EGF_CA"/>
    <property type="match status" value="1"/>
</dbReference>
<dbReference type="PROSITE" id="PS01248">
    <property type="entry name" value="EGF_LAM_1"/>
    <property type="match status" value="1"/>
</dbReference>
<dbReference type="InterPro" id="IPR001881">
    <property type="entry name" value="EGF-like_Ca-bd_dom"/>
</dbReference>
<evidence type="ECO:0000259" key="13">
    <source>
        <dbReference type="PROSITE" id="PS50026"/>
    </source>
</evidence>
<gene>
    <name evidence="14" type="ORF">WR25_12497</name>
</gene>
<evidence type="ECO:0000256" key="7">
    <source>
        <dbReference type="ARBA" id="ARBA00022837"/>
    </source>
</evidence>
<protein>
    <recommendedName>
        <fullName evidence="13">EGF-like domain-containing protein</fullName>
    </recommendedName>
</protein>
<comment type="caution">
    <text evidence="14">The sequence shown here is derived from an EMBL/GenBank/DDBJ whole genome shotgun (WGS) entry which is preliminary data.</text>
</comment>
<dbReference type="InterPro" id="IPR000152">
    <property type="entry name" value="EGF-type_Asp/Asn_hydroxyl_site"/>
</dbReference>
<dbReference type="InterPro" id="IPR009030">
    <property type="entry name" value="Growth_fac_rcpt_cys_sf"/>
</dbReference>
<dbReference type="PROSITE" id="PS00022">
    <property type="entry name" value="EGF_1"/>
    <property type="match status" value="1"/>
</dbReference>
<keyword evidence="6" id="KW-0256">Endoplasmic reticulum</keyword>
<evidence type="ECO:0000313" key="15">
    <source>
        <dbReference type="Proteomes" id="UP000218231"/>
    </source>
</evidence>
<keyword evidence="11" id="KW-0472">Membrane</keyword>
<keyword evidence="3 10" id="KW-0245">EGF-like domain</keyword>
<comment type="subcellular location">
    <subcellularLocation>
        <location evidence="1">Endoplasmic reticulum</location>
    </subcellularLocation>
</comment>
<dbReference type="EMBL" id="LIAE01006354">
    <property type="protein sequence ID" value="PAV90769.1"/>
    <property type="molecule type" value="Genomic_DNA"/>
</dbReference>
<dbReference type="InterPro" id="IPR018097">
    <property type="entry name" value="EGF_Ca-bd_CS"/>
</dbReference>
<dbReference type="SUPFAM" id="SSF57196">
    <property type="entry name" value="EGF/Laminin"/>
    <property type="match status" value="1"/>
</dbReference>
<dbReference type="STRING" id="2018661.A0A2A2LX53"/>
<dbReference type="AlphaFoldDB" id="A0A2A2LX53"/>
<evidence type="ECO:0000256" key="12">
    <source>
        <dbReference type="SAM" id="SignalP"/>
    </source>
</evidence>
<sequence length="359" mass="40110">MRNKLGSLHALLQLFAVVFSKEIIIKNERCKVCHFLTETFEAGMRNTARDHFGGGDTAWEEKNLGKYATSETRLVEVQEGLCKKSTLSNTDGYLSIKELEFKCSALLEEHEELVEDYYYKNQQHNFSKWMCTEQLKLCCPLGHFGKNCDECSGLKQTGSACYGRGQCHGDGSREGSGKCNCNAGYIGHFCSNCDSDYFQVEKTDRKITCEKCHESCTGGCKALGPLGCNKCRTGWSMDEKLGCIDVNECAIEPAVCTRENEKCVNSEGSYRCECMDGYKRNGVDCTLDVEAPPYQLPMAPDLFLRVFAFSSLIGLVGLIFSHKSPVLYVLLALAVLLIILIELHINPSSFFGQDKPFEY</sequence>
<dbReference type="Gene3D" id="2.10.25.10">
    <property type="entry name" value="Laminin"/>
    <property type="match status" value="1"/>
</dbReference>
<dbReference type="CDD" id="cd00054">
    <property type="entry name" value="EGF_CA"/>
    <property type="match status" value="1"/>
</dbReference>
<dbReference type="OrthoDB" id="19903at2759"/>
<keyword evidence="11" id="KW-1133">Transmembrane helix</keyword>
<feature type="disulfide bond" evidence="10">
    <location>
        <begin position="181"/>
        <end position="190"/>
    </location>
</feature>
<dbReference type="Pfam" id="PF11938">
    <property type="entry name" value="DUF3456"/>
    <property type="match status" value="1"/>
</dbReference>
<evidence type="ECO:0000256" key="3">
    <source>
        <dbReference type="ARBA" id="ARBA00022536"/>
    </source>
</evidence>
<evidence type="ECO:0000256" key="6">
    <source>
        <dbReference type="ARBA" id="ARBA00022824"/>
    </source>
</evidence>
<feature type="domain" description="EGF-like" evidence="13">
    <location>
        <begin position="245"/>
        <end position="286"/>
    </location>
</feature>
<keyword evidence="7" id="KW-0106">Calcium</keyword>